<dbReference type="AlphaFoldDB" id="A0A1D1YCL2"/>
<organism evidence="3">
    <name type="scientific">Anthurium amnicola</name>
    <dbReference type="NCBI Taxonomy" id="1678845"/>
    <lineage>
        <taxon>Eukaryota</taxon>
        <taxon>Viridiplantae</taxon>
        <taxon>Streptophyta</taxon>
        <taxon>Embryophyta</taxon>
        <taxon>Tracheophyta</taxon>
        <taxon>Spermatophyta</taxon>
        <taxon>Magnoliopsida</taxon>
        <taxon>Liliopsida</taxon>
        <taxon>Araceae</taxon>
        <taxon>Pothoideae</taxon>
        <taxon>Potheae</taxon>
        <taxon>Anthurium</taxon>
    </lineage>
</organism>
<keyword evidence="2" id="KW-0732">Signal</keyword>
<accession>A0A1D1YCL2</accession>
<gene>
    <name evidence="3" type="primary">SGO1_2</name>
    <name evidence="3" type="ORF">g.163651</name>
</gene>
<feature type="region of interest" description="Disordered" evidence="1">
    <location>
        <begin position="80"/>
        <end position="111"/>
    </location>
</feature>
<proteinExistence type="predicted"/>
<feature type="signal peptide" evidence="2">
    <location>
        <begin position="1"/>
        <end position="15"/>
    </location>
</feature>
<protein>
    <submittedName>
        <fullName evidence="3">Shugoshin</fullName>
    </submittedName>
</protein>
<evidence type="ECO:0000313" key="3">
    <source>
        <dbReference type="EMBL" id="JAT52371.1"/>
    </source>
</evidence>
<sequence>FFFFFLLFLLVYVVGELGDLPVTGSPPPPPTESRRVPSEAASSLFLWNPHRKRCRAWTIKAGCVRARLLLPVLPTKQAAKEGRKREKRTLVGFLGKSSGGFGAGRKRERER</sequence>
<dbReference type="EMBL" id="GDJX01015565">
    <property type="protein sequence ID" value="JAT52371.1"/>
    <property type="molecule type" value="Transcribed_RNA"/>
</dbReference>
<evidence type="ECO:0000256" key="1">
    <source>
        <dbReference type="SAM" id="MobiDB-lite"/>
    </source>
</evidence>
<feature type="non-terminal residue" evidence="3">
    <location>
        <position position="111"/>
    </location>
</feature>
<name>A0A1D1YCL2_9ARAE</name>
<feature type="chain" id="PRO_5012227156" evidence="2">
    <location>
        <begin position="16"/>
        <end position="111"/>
    </location>
</feature>
<feature type="non-terminal residue" evidence="3">
    <location>
        <position position="1"/>
    </location>
</feature>
<evidence type="ECO:0000256" key="2">
    <source>
        <dbReference type="SAM" id="SignalP"/>
    </source>
</evidence>
<reference evidence="3" key="1">
    <citation type="submission" date="2015-07" db="EMBL/GenBank/DDBJ databases">
        <title>Transcriptome Assembly of Anthurium amnicola.</title>
        <authorList>
            <person name="Suzuki J."/>
        </authorList>
    </citation>
    <scope>NUCLEOTIDE SEQUENCE</scope>
</reference>